<evidence type="ECO:0000313" key="2">
    <source>
        <dbReference type="Proteomes" id="UP000031036"/>
    </source>
</evidence>
<dbReference type="STRING" id="6265.A0A0B2VL99"/>
<dbReference type="Proteomes" id="UP000031036">
    <property type="component" value="Unassembled WGS sequence"/>
</dbReference>
<dbReference type="GO" id="GO:0007218">
    <property type="term" value="P:neuropeptide signaling pathway"/>
    <property type="evidence" value="ECO:0007669"/>
    <property type="project" value="UniProtKB-KW"/>
</dbReference>
<reference evidence="1 2" key="1">
    <citation type="submission" date="2014-11" db="EMBL/GenBank/DDBJ databases">
        <title>Genetic blueprint of the zoonotic pathogen Toxocara canis.</title>
        <authorList>
            <person name="Zhu X.-Q."/>
            <person name="Korhonen P.K."/>
            <person name="Cai H."/>
            <person name="Young N.D."/>
            <person name="Nejsum P."/>
            <person name="von Samson-Himmelstjerna G."/>
            <person name="Boag P.R."/>
            <person name="Tan P."/>
            <person name="Li Q."/>
            <person name="Min J."/>
            <person name="Yang Y."/>
            <person name="Wang X."/>
            <person name="Fang X."/>
            <person name="Hall R.S."/>
            <person name="Hofmann A."/>
            <person name="Sternberg P.W."/>
            <person name="Jex A.R."/>
            <person name="Gasser R.B."/>
        </authorList>
    </citation>
    <scope>NUCLEOTIDE SEQUENCE [LARGE SCALE GENOMIC DNA]</scope>
    <source>
        <strain evidence="1">PN_DK_2014</strain>
    </source>
</reference>
<comment type="caution">
    <text evidence="1">The sequence shown here is derived from an EMBL/GenBank/DDBJ whole genome shotgun (WGS) entry which is preliminary data.</text>
</comment>
<organism evidence="1 2">
    <name type="scientific">Toxocara canis</name>
    <name type="common">Canine roundworm</name>
    <dbReference type="NCBI Taxonomy" id="6265"/>
    <lineage>
        <taxon>Eukaryota</taxon>
        <taxon>Metazoa</taxon>
        <taxon>Ecdysozoa</taxon>
        <taxon>Nematoda</taxon>
        <taxon>Chromadorea</taxon>
        <taxon>Rhabditida</taxon>
        <taxon>Spirurina</taxon>
        <taxon>Ascaridomorpha</taxon>
        <taxon>Ascaridoidea</taxon>
        <taxon>Toxocaridae</taxon>
        <taxon>Toxocara</taxon>
    </lineage>
</organism>
<accession>A0A0B2VL99</accession>
<evidence type="ECO:0000313" key="1">
    <source>
        <dbReference type="EMBL" id="KHN82169.1"/>
    </source>
</evidence>
<sequence>MALNERDVLDGFPLHVIRITAFRLPKQDSAASMTTMWIECAIMWLVFAITINALESSEIRMLESEYGKRASGYRTLFTPNEYTIIERRDAKLMDPLIRFGKRTTNMGGKQLTRNVRTEDFQSSPLIRFGKRDLSAEIH</sequence>
<keyword evidence="1" id="KW-0527">Neuropeptide</keyword>
<dbReference type="OrthoDB" id="5833048at2759"/>
<dbReference type="AlphaFoldDB" id="A0A0B2VL99"/>
<protein>
    <submittedName>
        <fullName evidence="1">FMRFamide-like neuropeptide 13</fullName>
    </submittedName>
</protein>
<gene>
    <name evidence="1" type="primary">flp-13</name>
    <name evidence="1" type="ORF">Tcan_14437</name>
</gene>
<name>A0A0B2VL99_TOXCA</name>
<dbReference type="EMBL" id="JPKZ01001397">
    <property type="protein sequence ID" value="KHN82169.1"/>
    <property type="molecule type" value="Genomic_DNA"/>
</dbReference>
<proteinExistence type="predicted"/>
<keyword evidence="2" id="KW-1185">Reference proteome</keyword>